<name>A0A3S4WIU6_9ACTO</name>
<protein>
    <recommendedName>
        <fullName evidence="2">DUF6571 domain-containing protein</fullName>
    </recommendedName>
</protein>
<dbReference type="RefSeq" id="WP_126412408.1">
    <property type="nucleotide sequence ID" value="NZ_CBCRWE010000012.1"/>
</dbReference>
<evidence type="ECO:0000259" key="2">
    <source>
        <dbReference type="Pfam" id="PF20211"/>
    </source>
</evidence>
<evidence type="ECO:0000256" key="1">
    <source>
        <dbReference type="SAM" id="Coils"/>
    </source>
</evidence>
<dbReference type="STRING" id="1278298.GCA_000428685_00826"/>
<dbReference type="KEGG" id="asla:NCTC11923_02634"/>
<evidence type="ECO:0000313" key="4">
    <source>
        <dbReference type="Proteomes" id="UP000276899"/>
    </source>
</evidence>
<gene>
    <name evidence="3" type="ORF">NCTC11923_02634</name>
</gene>
<evidence type="ECO:0000313" key="3">
    <source>
        <dbReference type="EMBL" id="VEG75953.1"/>
    </source>
</evidence>
<feature type="coiled-coil region" evidence="1">
    <location>
        <begin position="2"/>
        <end position="29"/>
    </location>
</feature>
<accession>A0A3S4WIU6</accession>
<reference evidence="3 4" key="1">
    <citation type="submission" date="2018-12" db="EMBL/GenBank/DDBJ databases">
        <authorList>
            <consortium name="Pathogen Informatics"/>
        </authorList>
    </citation>
    <scope>NUCLEOTIDE SEQUENCE [LARGE SCALE GENOMIC DNA]</scope>
    <source>
        <strain evidence="3 4">NCTC11923</strain>
    </source>
</reference>
<dbReference type="Pfam" id="PF20211">
    <property type="entry name" value="DUF6571"/>
    <property type="match status" value="1"/>
</dbReference>
<organism evidence="3 4">
    <name type="scientific">Actinomyces slackii</name>
    <dbReference type="NCBI Taxonomy" id="52774"/>
    <lineage>
        <taxon>Bacteria</taxon>
        <taxon>Bacillati</taxon>
        <taxon>Actinomycetota</taxon>
        <taxon>Actinomycetes</taxon>
        <taxon>Actinomycetales</taxon>
        <taxon>Actinomycetaceae</taxon>
        <taxon>Actinomyces</taxon>
    </lineage>
</organism>
<dbReference type="Proteomes" id="UP000276899">
    <property type="component" value="Chromosome"/>
</dbReference>
<dbReference type="EMBL" id="LR134363">
    <property type="protein sequence ID" value="VEG75953.1"/>
    <property type="molecule type" value="Genomic_DNA"/>
</dbReference>
<dbReference type="InterPro" id="IPR046701">
    <property type="entry name" value="DUF6571"/>
</dbReference>
<proteinExistence type="predicted"/>
<dbReference type="AlphaFoldDB" id="A0A3S4WIU6"/>
<keyword evidence="1" id="KW-0175">Coiled coil</keyword>
<keyword evidence="4" id="KW-1185">Reference proteome</keyword>
<feature type="domain" description="DUF6571" evidence="2">
    <location>
        <begin position="2"/>
        <end position="708"/>
    </location>
</feature>
<sequence>MMATIKLNAKELDKKIKGLRNLANKCETERTHIDAQSEQENDPYDITQWLLDSDTAISTLKDRADGIQTAKDNLIALNNNGVAKMEGEVITYTLPDDAPVDDLEDLTRWTTGAIDAHDLQETAQGKTPKSGRTYEQVIASMEKYVELSNTYAASVIESIGPENLADLPFDASRLGEGYHYGETTKDPQAEERAEKLAELLGSVLAAASGTWDSSKSQKVAEQIRSSADERGEYGRITVINAMMGGHDEDGNYVNDLGFGSHFLASMGREMEKIDYDDVRNCLEVLSLNGDKTTNDANRSKFLGPSLDGYSYDPLAGTLDAMGNNPEAALAYLVPNQSESGDSSIDASRIERLSERDWDAQGLAGFTAALAAGSSRRYSDNAREASRAEAVAGHGVHWLAKNTNENQYNEAAEARIGVLLANCAPELTNVWGGDGDDGFDSTTGGRIPLAGENDFNALAYRVAENQNATATISANLTEFARRQSAQGIAENEGNPQDQIAAINAAYNPAGKAVAFLAGLADVRVGIVNAEMADADEKRSQSAETAVSVLTTVATTGLGAATGPVGAVAGSAVGQAAIGAGTTLLSPVLEDAIDGDSAVPAKMPISEQVDDSIRAAAIQDAANAGLFNPQDFEVPVESEAADNKFYPASTVYDWIKQREDGSYYIDLSKTPPEKIDEAEDWSNFAKTNGNAAFEELEDGYDGGAARAQDRGVSVAKRIEGIE</sequence>